<dbReference type="InterPro" id="IPR045864">
    <property type="entry name" value="aa-tRNA-synth_II/BPL/LPL"/>
</dbReference>
<name>A0A3M9YH82_9PEZI</name>
<organism evidence="3 4">
    <name type="scientific">Verticillium nonalfalfae</name>
    <dbReference type="NCBI Taxonomy" id="1051616"/>
    <lineage>
        <taxon>Eukaryota</taxon>
        <taxon>Fungi</taxon>
        <taxon>Dikarya</taxon>
        <taxon>Ascomycota</taxon>
        <taxon>Pezizomycotina</taxon>
        <taxon>Sordariomycetes</taxon>
        <taxon>Hypocreomycetidae</taxon>
        <taxon>Glomerellales</taxon>
        <taxon>Plectosphaerellaceae</taxon>
        <taxon>Verticillium</taxon>
    </lineage>
</organism>
<dbReference type="PROSITE" id="PS51733">
    <property type="entry name" value="BPL_LPL_CATALYTIC"/>
    <property type="match status" value="1"/>
</dbReference>
<dbReference type="Pfam" id="PF21948">
    <property type="entry name" value="LplA-B_cat"/>
    <property type="match status" value="1"/>
</dbReference>
<dbReference type="EMBL" id="RBVV01000011">
    <property type="protein sequence ID" value="RNJ59927.1"/>
    <property type="molecule type" value="Genomic_DNA"/>
</dbReference>
<dbReference type="Proteomes" id="UP000267145">
    <property type="component" value="Unassembled WGS sequence"/>
</dbReference>
<feature type="compositionally biased region" description="Polar residues" evidence="1">
    <location>
        <begin position="98"/>
        <end position="118"/>
    </location>
</feature>
<keyword evidence="4" id="KW-1185">Reference proteome</keyword>
<proteinExistence type="predicted"/>
<reference evidence="3 4" key="1">
    <citation type="submission" date="2018-10" db="EMBL/GenBank/DDBJ databases">
        <title>Genome sequence of Verticillium nonalfalfae VnAa140.</title>
        <authorList>
            <person name="Stajich J.E."/>
            <person name="Kasson M.T."/>
        </authorList>
    </citation>
    <scope>NUCLEOTIDE SEQUENCE [LARGE SCALE GENOMIC DNA]</scope>
    <source>
        <strain evidence="3 4">VnAa140</strain>
    </source>
</reference>
<dbReference type="GeneID" id="39604333"/>
<protein>
    <recommendedName>
        <fullName evidence="2">BPL/LPL catalytic domain-containing protein</fullName>
    </recommendedName>
</protein>
<feature type="domain" description="BPL/LPL catalytic" evidence="2">
    <location>
        <begin position="131"/>
        <end position="305"/>
    </location>
</feature>
<feature type="compositionally biased region" description="Low complexity" evidence="1">
    <location>
        <begin position="36"/>
        <end position="46"/>
    </location>
</feature>
<dbReference type="STRING" id="1051616.A0A3M9YH82"/>
<dbReference type="SUPFAM" id="SSF55681">
    <property type="entry name" value="Class II aaRS and biotin synthetases"/>
    <property type="match status" value="1"/>
</dbReference>
<dbReference type="AlphaFoldDB" id="A0A3M9YH82"/>
<feature type="compositionally biased region" description="Low complexity" evidence="1">
    <location>
        <begin position="82"/>
        <end position="97"/>
    </location>
</feature>
<feature type="region of interest" description="Disordered" evidence="1">
    <location>
        <begin position="80"/>
        <end position="170"/>
    </location>
</feature>
<feature type="region of interest" description="Disordered" evidence="1">
    <location>
        <begin position="1"/>
        <end position="46"/>
    </location>
</feature>
<feature type="compositionally biased region" description="Low complexity" evidence="1">
    <location>
        <begin position="147"/>
        <end position="164"/>
    </location>
</feature>
<dbReference type="RefSeq" id="XP_028498085.1">
    <property type="nucleotide sequence ID" value="XM_028634896.1"/>
</dbReference>
<evidence type="ECO:0000256" key="1">
    <source>
        <dbReference type="SAM" id="MobiDB-lite"/>
    </source>
</evidence>
<accession>A0A3M9YH82</accession>
<dbReference type="GO" id="GO:0033819">
    <property type="term" value="F:lipoyl(octanoyl) transferase activity"/>
    <property type="evidence" value="ECO:0007669"/>
    <property type="project" value="TreeGrafter"/>
</dbReference>
<dbReference type="InterPro" id="IPR004143">
    <property type="entry name" value="BPL_LPL_catalytic"/>
</dbReference>
<dbReference type="Gene3D" id="3.30.930.10">
    <property type="entry name" value="Bira Bifunctional Protein, Domain 2"/>
    <property type="match status" value="1"/>
</dbReference>
<sequence>MARPPAAPWHLLRRAPASRAGRKWTSSTRSLHHDGASASTSASSSPATITHIHLTSSKGFPSYAAASALQTTLRDALLNHKSSSSSSSSSAAAAPSPTVISFTPTPTYTLGRRQTTLDPAQRARLQQPLTISTPSTRDGAPPPPPSSTSSTSSTTTTLYTPSVTASPRGGLTTYHGPGQLVLWPVLDLHAPHHANHTVRSYARLLEDTTRALLASLPRPIATTASTADPGVWIAPDDGPPRKIAALGVHLRRHVTALGVALNIDTPVTGPEAQNPWARFVPCGLEGKAVTSVRAELGARGFDDALYMFGGDADVYRHALAGLWVQELADRLGAAGVTSRTLDADELGLERLD</sequence>
<dbReference type="PANTHER" id="PTHR10993:SF7">
    <property type="entry name" value="LIPOYLTRANSFERASE 2, MITOCHONDRIAL-RELATED"/>
    <property type="match status" value="1"/>
</dbReference>
<dbReference type="GO" id="GO:0009249">
    <property type="term" value="P:protein lipoylation"/>
    <property type="evidence" value="ECO:0007669"/>
    <property type="project" value="TreeGrafter"/>
</dbReference>
<gene>
    <name evidence="3" type="ORF">D7B24_000644</name>
</gene>
<evidence type="ECO:0000313" key="3">
    <source>
        <dbReference type="EMBL" id="RNJ59927.1"/>
    </source>
</evidence>
<dbReference type="PANTHER" id="PTHR10993">
    <property type="entry name" value="OCTANOYLTRANSFERASE"/>
    <property type="match status" value="1"/>
</dbReference>
<comment type="caution">
    <text evidence="3">The sequence shown here is derived from an EMBL/GenBank/DDBJ whole genome shotgun (WGS) entry which is preliminary data.</text>
</comment>
<evidence type="ECO:0000313" key="4">
    <source>
        <dbReference type="Proteomes" id="UP000267145"/>
    </source>
</evidence>
<evidence type="ECO:0000259" key="2">
    <source>
        <dbReference type="PROSITE" id="PS51733"/>
    </source>
</evidence>